<feature type="domain" description="IrrE N-terminal-like" evidence="1">
    <location>
        <begin position="25"/>
        <end position="140"/>
    </location>
</feature>
<dbReference type="AlphaFoldDB" id="A0A379CFU6"/>
<evidence type="ECO:0000313" key="2">
    <source>
        <dbReference type="EMBL" id="SUB60984.1"/>
    </source>
</evidence>
<gene>
    <name evidence="2" type="ORF">NCTC11460_00901</name>
</gene>
<accession>A0A379CFU6</accession>
<protein>
    <recommendedName>
        <fullName evidence="1">IrrE N-terminal-like domain-containing protein</fullName>
    </recommendedName>
</protein>
<dbReference type="EMBL" id="UGTB01000004">
    <property type="protein sequence ID" value="SUB60984.1"/>
    <property type="molecule type" value="Genomic_DNA"/>
</dbReference>
<dbReference type="Proteomes" id="UP000255101">
    <property type="component" value="Unassembled WGS sequence"/>
</dbReference>
<evidence type="ECO:0000313" key="3">
    <source>
        <dbReference type="Proteomes" id="UP000255101"/>
    </source>
</evidence>
<proteinExistence type="predicted"/>
<sequence length="174" mass="20075">MENTSTTLEDLYKFIDDNDIALEYIPSLKEKYNLDGLFSTALDKNIILLDSSLEKDTKQHISVLAEECGHYSTSYGNNIKNIDSYNTKVLIEKCELKADKWKCKFIIPDALLRAKLLEHNSLLEVATDLHIDIDIVINRLTYLSHQSPRYWLSDNIYINLTSLPNLHKVDINNK</sequence>
<reference evidence="2 3" key="1">
    <citation type="submission" date="2018-06" db="EMBL/GenBank/DDBJ databases">
        <authorList>
            <consortium name="Pathogen Informatics"/>
            <person name="Doyle S."/>
        </authorList>
    </citation>
    <scope>NUCLEOTIDE SEQUENCE [LARGE SCALE GENOMIC DNA]</scope>
    <source>
        <strain evidence="2 3">NCTC11460</strain>
    </source>
</reference>
<name>A0A379CFU6_9FIRM</name>
<dbReference type="RefSeq" id="WP_019595313.1">
    <property type="nucleotide sequence ID" value="NZ_FOVA01000002.1"/>
</dbReference>
<dbReference type="InterPro" id="IPR010359">
    <property type="entry name" value="IrrE_HExxH"/>
</dbReference>
<dbReference type="Pfam" id="PF06114">
    <property type="entry name" value="Peptidase_M78"/>
    <property type="match status" value="1"/>
</dbReference>
<organism evidence="2 3">
    <name type="scientific">Peptostreptococcus anaerobius</name>
    <dbReference type="NCBI Taxonomy" id="1261"/>
    <lineage>
        <taxon>Bacteria</taxon>
        <taxon>Bacillati</taxon>
        <taxon>Bacillota</taxon>
        <taxon>Clostridia</taxon>
        <taxon>Peptostreptococcales</taxon>
        <taxon>Peptostreptococcaceae</taxon>
        <taxon>Peptostreptococcus</taxon>
    </lineage>
</organism>
<evidence type="ECO:0000259" key="1">
    <source>
        <dbReference type="Pfam" id="PF06114"/>
    </source>
</evidence>